<dbReference type="EMBL" id="JABBJJ010000042">
    <property type="protein sequence ID" value="NMO15575.1"/>
    <property type="molecule type" value="Genomic_DNA"/>
</dbReference>
<gene>
    <name evidence="6" type="ORF">HG543_12025</name>
</gene>
<dbReference type="InterPro" id="IPR051476">
    <property type="entry name" value="Bac_ResReg_Asp_Phosphatase"/>
</dbReference>
<evidence type="ECO:0000256" key="4">
    <source>
        <dbReference type="ARBA" id="ARBA00022803"/>
    </source>
</evidence>
<keyword evidence="2" id="KW-0963">Cytoplasm</keyword>
<evidence type="ECO:0000313" key="6">
    <source>
        <dbReference type="EMBL" id="NMO15575.1"/>
    </source>
</evidence>
<keyword evidence="3" id="KW-0677">Repeat</keyword>
<dbReference type="Gene3D" id="1.25.40.10">
    <property type="entry name" value="Tetratricopeptide repeat domain"/>
    <property type="match status" value="2"/>
</dbReference>
<dbReference type="AlphaFoldDB" id="A0A848LFA3"/>
<dbReference type="PANTHER" id="PTHR46630">
    <property type="entry name" value="TETRATRICOPEPTIDE REPEAT PROTEIN 29"/>
    <property type="match status" value="1"/>
</dbReference>
<dbReference type="PANTHER" id="PTHR46630:SF1">
    <property type="entry name" value="TETRATRICOPEPTIDE REPEAT PROTEIN 29"/>
    <property type="match status" value="1"/>
</dbReference>
<proteinExistence type="inferred from homology"/>
<accession>A0A848LFA3</accession>
<evidence type="ECO:0000256" key="2">
    <source>
        <dbReference type="ARBA" id="ARBA00022490"/>
    </source>
</evidence>
<comment type="caution">
    <text evidence="6">The sequence shown here is derived from an EMBL/GenBank/DDBJ whole genome shotgun (WGS) entry which is preliminary data.</text>
</comment>
<evidence type="ECO:0000313" key="7">
    <source>
        <dbReference type="Proteomes" id="UP000518300"/>
    </source>
</evidence>
<reference evidence="6 7" key="1">
    <citation type="submission" date="2020-04" db="EMBL/GenBank/DDBJ databases">
        <title>Draft genome of Pyxidicoccus fallax type strain.</title>
        <authorList>
            <person name="Whitworth D.E."/>
        </authorList>
    </citation>
    <scope>NUCLEOTIDE SEQUENCE [LARGE SCALE GENOMIC DNA]</scope>
    <source>
        <strain evidence="6 7">DSM 14698</strain>
    </source>
</reference>
<evidence type="ECO:0000256" key="5">
    <source>
        <dbReference type="ARBA" id="ARBA00038253"/>
    </source>
</evidence>
<evidence type="ECO:0000256" key="3">
    <source>
        <dbReference type="ARBA" id="ARBA00022737"/>
    </source>
</evidence>
<dbReference type="InterPro" id="IPR019734">
    <property type="entry name" value="TPR_rpt"/>
</dbReference>
<name>A0A848LFA3_9BACT</name>
<dbReference type="RefSeq" id="WP_169344867.1">
    <property type="nucleotide sequence ID" value="NZ_JABBJJ010000042.1"/>
</dbReference>
<organism evidence="6 7">
    <name type="scientific">Pyxidicoccus fallax</name>
    <dbReference type="NCBI Taxonomy" id="394095"/>
    <lineage>
        <taxon>Bacteria</taxon>
        <taxon>Pseudomonadati</taxon>
        <taxon>Myxococcota</taxon>
        <taxon>Myxococcia</taxon>
        <taxon>Myxococcales</taxon>
        <taxon>Cystobacterineae</taxon>
        <taxon>Myxococcaceae</taxon>
        <taxon>Pyxidicoccus</taxon>
    </lineage>
</organism>
<keyword evidence="4" id="KW-0802">TPR repeat</keyword>
<dbReference type="SUPFAM" id="SSF48452">
    <property type="entry name" value="TPR-like"/>
    <property type="match status" value="1"/>
</dbReference>
<keyword evidence="7" id="KW-1185">Reference proteome</keyword>
<protein>
    <submittedName>
        <fullName evidence="6">Tetratricopeptide repeat protein</fullName>
    </submittedName>
</protein>
<dbReference type="Proteomes" id="UP000518300">
    <property type="component" value="Unassembled WGS sequence"/>
</dbReference>
<evidence type="ECO:0000256" key="1">
    <source>
        <dbReference type="ARBA" id="ARBA00004496"/>
    </source>
</evidence>
<dbReference type="GO" id="GO:0005737">
    <property type="term" value="C:cytoplasm"/>
    <property type="evidence" value="ECO:0007669"/>
    <property type="project" value="UniProtKB-SubCell"/>
</dbReference>
<comment type="similarity">
    <text evidence="5">Belongs to the Rap family.</text>
</comment>
<sequence length="383" mass="41573">MRHIIWVGLLGLITACAAGRAEQGGTRAAAEPSSFATSAVTVMQAYDLDSRFGDAASLGRFAIERTRLLKDTPGEARLQVELGRVLSRQLRHEPGVDEAEVVAILQRARQLAEASNHPGVLAAALDAEGMYHYFNKLLAGRGEWAPIVALFERSAALAEQAGDSRGLSEALFHLGLTQQFQGNAVRAREVYERSLAVARGAGDALMQSYNLRHLAGLAEKRGDLDTALAQHRECLRLREQVGFHTGQIFALIAVAHVLTLREPQGDEALPTAQRALRMAEERKDPAATRESLAMLGRVHLRRGDGASALPHLEQAMANAESHQDWLSLVEMLLDSARAHALRGEKAHVETQVRRAFSLATGKGLTVVLGDVEQLGREHGIALR</sequence>
<comment type="subcellular location">
    <subcellularLocation>
        <location evidence="1">Cytoplasm</location>
    </subcellularLocation>
</comment>
<dbReference type="SMART" id="SM00028">
    <property type="entry name" value="TPR"/>
    <property type="match status" value="3"/>
</dbReference>
<dbReference type="InterPro" id="IPR011990">
    <property type="entry name" value="TPR-like_helical_dom_sf"/>
</dbReference>
<dbReference type="PROSITE" id="PS51257">
    <property type="entry name" value="PROKAR_LIPOPROTEIN"/>
    <property type="match status" value="1"/>
</dbReference>